<dbReference type="EMBL" id="ML976744">
    <property type="protein sequence ID" value="KAF1966539.1"/>
    <property type="molecule type" value="Genomic_DNA"/>
</dbReference>
<proteinExistence type="predicted"/>
<accession>A0A6A5URE9</accession>
<reference evidence="2" key="1">
    <citation type="journal article" date="2020" name="Stud. Mycol.">
        <title>101 Dothideomycetes genomes: a test case for predicting lifestyles and emergence of pathogens.</title>
        <authorList>
            <person name="Haridas S."/>
            <person name="Albert R."/>
            <person name="Binder M."/>
            <person name="Bloem J."/>
            <person name="Labutti K."/>
            <person name="Salamov A."/>
            <person name="Andreopoulos B."/>
            <person name="Baker S."/>
            <person name="Barry K."/>
            <person name="Bills G."/>
            <person name="Bluhm B."/>
            <person name="Cannon C."/>
            <person name="Castanera R."/>
            <person name="Culley D."/>
            <person name="Daum C."/>
            <person name="Ezra D."/>
            <person name="Gonzalez J."/>
            <person name="Henrissat B."/>
            <person name="Kuo A."/>
            <person name="Liang C."/>
            <person name="Lipzen A."/>
            <person name="Lutzoni F."/>
            <person name="Magnuson J."/>
            <person name="Mondo S."/>
            <person name="Nolan M."/>
            <person name="Ohm R."/>
            <person name="Pangilinan J."/>
            <person name="Park H.-J."/>
            <person name="Ramirez L."/>
            <person name="Alfaro M."/>
            <person name="Sun H."/>
            <person name="Tritt A."/>
            <person name="Yoshinaga Y."/>
            <person name="Zwiers L.-H."/>
            <person name="Turgeon B."/>
            <person name="Goodwin S."/>
            <person name="Spatafora J."/>
            <person name="Crous P."/>
            <person name="Grigoriev I."/>
        </authorList>
    </citation>
    <scope>NUCLEOTIDE SEQUENCE</scope>
    <source>
        <strain evidence="2">CBS 107.79</strain>
    </source>
</reference>
<dbReference type="AlphaFoldDB" id="A0A6A5URE9"/>
<keyword evidence="3" id="KW-1185">Reference proteome</keyword>
<feature type="compositionally biased region" description="Polar residues" evidence="1">
    <location>
        <begin position="62"/>
        <end position="71"/>
    </location>
</feature>
<sequence length="111" mass="12570">MSLFESAIPRILNCTCHSLVELDSQFVPLYIIRSFDRPIELHDTMILNHRVMRNAVLTYFKTSARSNTSRSPEQEVEQTSRHLGTPTIAPPRDHMNSAGSSVGRAPTQRSF</sequence>
<protein>
    <submittedName>
        <fullName evidence="2">Uncharacterized protein</fullName>
    </submittedName>
</protein>
<feature type="region of interest" description="Disordered" evidence="1">
    <location>
        <begin position="62"/>
        <end position="111"/>
    </location>
</feature>
<gene>
    <name evidence="2" type="ORF">BU23DRAFT_315924</name>
</gene>
<name>A0A6A5URE9_9PLEO</name>
<evidence type="ECO:0000313" key="3">
    <source>
        <dbReference type="Proteomes" id="UP000800036"/>
    </source>
</evidence>
<dbReference type="Proteomes" id="UP000800036">
    <property type="component" value="Unassembled WGS sequence"/>
</dbReference>
<evidence type="ECO:0000256" key="1">
    <source>
        <dbReference type="SAM" id="MobiDB-lite"/>
    </source>
</evidence>
<evidence type="ECO:0000313" key="2">
    <source>
        <dbReference type="EMBL" id="KAF1966539.1"/>
    </source>
</evidence>
<organism evidence="2 3">
    <name type="scientific">Bimuria novae-zelandiae CBS 107.79</name>
    <dbReference type="NCBI Taxonomy" id="1447943"/>
    <lineage>
        <taxon>Eukaryota</taxon>
        <taxon>Fungi</taxon>
        <taxon>Dikarya</taxon>
        <taxon>Ascomycota</taxon>
        <taxon>Pezizomycotina</taxon>
        <taxon>Dothideomycetes</taxon>
        <taxon>Pleosporomycetidae</taxon>
        <taxon>Pleosporales</taxon>
        <taxon>Massarineae</taxon>
        <taxon>Didymosphaeriaceae</taxon>
        <taxon>Bimuria</taxon>
    </lineage>
</organism>